<feature type="transmembrane region" description="Helical" evidence="1">
    <location>
        <begin position="58"/>
        <end position="74"/>
    </location>
</feature>
<feature type="transmembrane region" description="Helical" evidence="1">
    <location>
        <begin position="33"/>
        <end position="53"/>
    </location>
</feature>
<sequence>MIASIIAWHSLSTVFHLNLPAGSFPITKVLVGLIYPVMAFCTFLALVSLCLVLINRTLILLGLFILISWPVFLFFPFSPWLLVILLLQIVVFLYYSHRVHSEMKTFIKFSLSKTLRWGLGLVVTAVILSISLTYYIVTTTEQRDTGKEAIDSLVESSTVMANHILPNQIKGYDPDMTLDDFIFQISSGAIENISGELNKQVQQSFGNPLEENTEALVAELRRKVESGEIDQAMLPPEIRENLYSETLTTKDLVSSDIIQGIFQEQINSARDQLLKNLDIEASGSDKMSEVLSKIIRKYAFQFIGPYEKFINPLMAISLFFALTVFNFVFQALIKLIALIIFKLLRATNFVQIEQEKRNADIVTLE</sequence>
<keyword evidence="1" id="KW-0472">Membrane</keyword>
<evidence type="ECO:0000313" key="3">
    <source>
        <dbReference type="Proteomes" id="UP000231542"/>
    </source>
</evidence>
<dbReference type="AlphaFoldDB" id="A0A2H0YUL6"/>
<feature type="transmembrane region" description="Helical" evidence="1">
    <location>
        <begin position="80"/>
        <end position="96"/>
    </location>
</feature>
<evidence type="ECO:0000313" key="2">
    <source>
        <dbReference type="EMBL" id="PIS42188.1"/>
    </source>
</evidence>
<accession>A0A2H0YUL6</accession>
<proteinExistence type="predicted"/>
<keyword evidence="1" id="KW-0812">Transmembrane</keyword>
<keyword evidence="1" id="KW-1133">Transmembrane helix</keyword>
<name>A0A2H0YUL6_9BACT</name>
<evidence type="ECO:0000256" key="1">
    <source>
        <dbReference type="SAM" id="Phobius"/>
    </source>
</evidence>
<organism evidence="2 3">
    <name type="scientific">Candidatus Kerfeldbacteria bacterium CG08_land_8_20_14_0_20_40_16</name>
    <dbReference type="NCBI Taxonomy" id="2014244"/>
    <lineage>
        <taxon>Bacteria</taxon>
        <taxon>Candidatus Kerfeldiibacteriota</taxon>
    </lineage>
</organism>
<feature type="transmembrane region" description="Helical" evidence="1">
    <location>
        <begin position="313"/>
        <end position="341"/>
    </location>
</feature>
<gene>
    <name evidence="2" type="ORF">COT24_04890</name>
</gene>
<protein>
    <submittedName>
        <fullName evidence="2">Uncharacterized protein</fullName>
    </submittedName>
</protein>
<dbReference type="Proteomes" id="UP000231542">
    <property type="component" value="Unassembled WGS sequence"/>
</dbReference>
<reference evidence="2 3" key="1">
    <citation type="submission" date="2017-09" db="EMBL/GenBank/DDBJ databases">
        <title>Depth-based differentiation of microbial function through sediment-hosted aquifers and enrichment of novel symbionts in the deep terrestrial subsurface.</title>
        <authorList>
            <person name="Probst A.J."/>
            <person name="Ladd B."/>
            <person name="Jarett J.K."/>
            <person name="Geller-Mcgrath D.E."/>
            <person name="Sieber C.M."/>
            <person name="Emerson J.B."/>
            <person name="Anantharaman K."/>
            <person name="Thomas B.C."/>
            <person name="Malmstrom R."/>
            <person name="Stieglmeier M."/>
            <person name="Klingl A."/>
            <person name="Woyke T."/>
            <person name="Ryan C.M."/>
            <person name="Banfield J.F."/>
        </authorList>
    </citation>
    <scope>NUCLEOTIDE SEQUENCE [LARGE SCALE GENOMIC DNA]</scope>
    <source>
        <strain evidence="2">CG08_land_8_20_14_0_20_40_16</strain>
    </source>
</reference>
<feature type="transmembrane region" description="Helical" evidence="1">
    <location>
        <begin position="117"/>
        <end position="137"/>
    </location>
</feature>
<comment type="caution">
    <text evidence="2">The sequence shown here is derived from an EMBL/GenBank/DDBJ whole genome shotgun (WGS) entry which is preliminary data.</text>
</comment>
<dbReference type="EMBL" id="PEXU01000055">
    <property type="protein sequence ID" value="PIS42188.1"/>
    <property type="molecule type" value="Genomic_DNA"/>
</dbReference>